<sequence>MYKSRDPRSSRELETLSISSLSDIEDLVVNNGKPRDEARRKSSYNSRDRDPRNFHSEQAVIVDAILDPSVCDFQGSQGSDERLDYRDKRSNSDREGRRYRDRPSYEGKSYDDGRSGYRGKRKSSHERSEKADKRPVFDRLGYGAARSDHGTARSDHGTARSDHGTARSDHGTARSDQEERSHDRSDHKESKSTRLSRLEKMVELLVENTLESTAPAPPSLDVGNSAEVVGRSFNLTTSAWLNKISNACLEKNLDDPMCISFLQSNLTGLMKAWFKTVDAFEFTWPELKMLIIQTFPDTVDFAHTLRLLVDRLKQPSETITQYYFAKMYLAEACKISGSNAVSCLIDGLNDPDLQKYAREKNFISPETLYAQFLVKLPNYGITHPELAEHGEEREIEQRLRLPIIPCAICSRMNHATESCYHRKKVQKCYTCGKFGHLSKACFNNQ</sequence>
<organism evidence="4">
    <name type="scientific">Diabrotica virgifera virgifera</name>
    <name type="common">western corn rootworm</name>
    <dbReference type="NCBI Taxonomy" id="50390"/>
    <lineage>
        <taxon>Eukaryota</taxon>
        <taxon>Metazoa</taxon>
        <taxon>Ecdysozoa</taxon>
        <taxon>Arthropoda</taxon>
        <taxon>Hexapoda</taxon>
        <taxon>Insecta</taxon>
        <taxon>Pterygota</taxon>
        <taxon>Neoptera</taxon>
        <taxon>Endopterygota</taxon>
        <taxon>Coleoptera</taxon>
        <taxon>Polyphaga</taxon>
        <taxon>Cucujiformia</taxon>
        <taxon>Chrysomeloidea</taxon>
        <taxon>Chrysomelidae</taxon>
        <taxon>Galerucinae</taxon>
        <taxon>Diabroticina</taxon>
        <taxon>Diabroticites</taxon>
        <taxon>Diabrotica</taxon>
    </lineage>
</organism>
<gene>
    <name evidence="4" type="primary">LOC114334848</name>
</gene>
<dbReference type="GO" id="GO:0003676">
    <property type="term" value="F:nucleic acid binding"/>
    <property type="evidence" value="ECO:0007669"/>
    <property type="project" value="InterPro"/>
</dbReference>
<dbReference type="PROSITE" id="PS50158">
    <property type="entry name" value="ZF_CCHC"/>
    <property type="match status" value="1"/>
</dbReference>
<dbReference type="SUPFAM" id="SSF57756">
    <property type="entry name" value="Retrovirus zinc finger-like domains"/>
    <property type="match status" value="1"/>
</dbReference>
<dbReference type="GO" id="GO:0008270">
    <property type="term" value="F:zinc ion binding"/>
    <property type="evidence" value="ECO:0007669"/>
    <property type="project" value="UniProtKB-KW"/>
</dbReference>
<dbReference type="Gene3D" id="4.10.60.10">
    <property type="entry name" value="Zinc finger, CCHC-type"/>
    <property type="match status" value="1"/>
</dbReference>
<feature type="region of interest" description="Disordered" evidence="2">
    <location>
        <begin position="29"/>
        <end position="54"/>
    </location>
</feature>
<dbReference type="InParanoid" id="A0A6P7G7D4"/>
<keyword evidence="1" id="KW-0479">Metal-binding</keyword>
<dbReference type="Pfam" id="PF00098">
    <property type="entry name" value="zf-CCHC"/>
    <property type="match status" value="1"/>
</dbReference>
<dbReference type="InterPro" id="IPR036875">
    <property type="entry name" value="Znf_CCHC_sf"/>
</dbReference>
<dbReference type="RefSeq" id="XP_028140763.1">
    <property type="nucleotide sequence ID" value="XM_028284962.1"/>
</dbReference>
<evidence type="ECO:0000259" key="3">
    <source>
        <dbReference type="PROSITE" id="PS50158"/>
    </source>
</evidence>
<evidence type="ECO:0000313" key="4">
    <source>
        <dbReference type="RefSeq" id="XP_028140763.1"/>
    </source>
</evidence>
<feature type="compositionally biased region" description="Basic and acidic residues" evidence="2">
    <location>
        <begin position="146"/>
        <end position="195"/>
    </location>
</feature>
<feature type="domain" description="CCHC-type" evidence="3">
    <location>
        <begin position="427"/>
        <end position="441"/>
    </location>
</feature>
<proteinExistence type="predicted"/>
<evidence type="ECO:0000256" key="1">
    <source>
        <dbReference type="PROSITE-ProRule" id="PRU00047"/>
    </source>
</evidence>
<keyword evidence="1" id="KW-0862">Zinc</keyword>
<accession>A0A6P7G7D4</accession>
<name>A0A6P7G7D4_DIAVI</name>
<feature type="compositionally biased region" description="Basic and acidic residues" evidence="2">
    <location>
        <begin position="79"/>
        <end position="115"/>
    </location>
</feature>
<evidence type="ECO:0000256" key="2">
    <source>
        <dbReference type="SAM" id="MobiDB-lite"/>
    </source>
</evidence>
<protein>
    <submittedName>
        <fullName evidence="4">Uncharacterized protein LOC114334848</fullName>
    </submittedName>
</protein>
<dbReference type="AlphaFoldDB" id="A0A6P7G7D4"/>
<reference evidence="4" key="1">
    <citation type="submission" date="2025-08" db="UniProtKB">
        <authorList>
            <consortium name="RefSeq"/>
        </authorList>
    </citation>
    <scope>IDENTIFICATION</scope>
    <source>
        <tissue evidence="4">Whole insect</tissue>
    </source>
</reference>
<feature type="region of interest" description="Disordered" evidence="2">
    <location>
        <begin position="72"/>
        <end position="195"/>
    </location>
</feature>
<keyword evidence="1" id="KW-0863">Zinc-finger</keyword>
<dbReference type="InterPro" id="IPR001878">
    <property type="entry name" value="Znf_CCHC"/>
</dbReference>
<feature type="compositionally biased region" description="Basic and acidic residues" evidence="2">
    <location>
        <begin position="125"/>
        <end position="137"/>
    </location>
</feature>
<feature type="compositionally biased region" description="Basic and acidic residues" evidence="2">
    <location>
        <begin position="33"/>
        <end position="54"/>
    </location>
</feature>